<evidence type="ECO:0008006" key="4">
    <source>
        <dbReference type="Google" id="ProtNLM"/>
    </source>
</evidence>
<dbReference type="Pfam" id="PF06698">
    <property type="entry name" value="DUF1192"/>
    <property type="match status" value="1"/>
</dbReference>
<gene>
    <name evidence="2" type="ORF">SIAM614_23822</name>
</gene>
<protein>
    <recommendedName>
        <fullName evidence="4">DUF1192 domain-containing protein</fullName>
    </recommendedName>
</protein>
<evidence type="ECO:0000313" key="2">
    <source>
        <dbReference type="EMBL" id="EAV45702.1"/>
    </source>
</evidence>
<dbReference type="eggNOG" id="ENOG502ZWBW">
    <property type="taxonomic scope" value="Bacteria"/>
</dbReference>
<sequence>MVNRVSVYLQENGPERQPARPHSKSRPETQPAPFLAPQWRKLMSLFDEDLPNKSPPGTVAVGEDLSRLSETELEERIEALRGEINRTQKELEQRSTIRDAANSIFQK</sequence>
<dbReference type="Proteomes" id="UP000004848">
    <property type="component" value="Unassembled WGS sequence"/>
</dbReference>
<dbReference type="EMBL" id="AAUW01000002">
    <property type="protein sequence ID" value="EAV45702.1"/>
    <property type="molecule type" value="Genomic_DNA"/>
</dbReference>
<comment type="caution">
    <text evidence="2">The sequence shown here is derived from an EMBL/GenBank/DDBJ whole genome shotgun (WGS) entry which is preliminary data.</text>
</comment>
<accession>A0NNH1</accession>
<evidence type="ECO:0000256" key="1">
    <source>
        <dbReference type="SAM" id="MobiDB-lite"/>
    </source>
</evidence>
<name>A0NNH1_ROSAI</name>
<organism evidence="2 3">
    <name type="scientific">Roseibium aggregatum (strain ATCC 25650 / DSM 13394 / JCM 20685 / NBRC 16684 / NCIMB 2208 / IAM 12614 / B1)</name>
    <name type="common">Stappia aggregata</name>
    <dbReference type="NCBI Taxonomy" id="384765"/>
    <lineage>
        <taxon>Bacteria</taxon>
        <taxon>Pseudomonadati</taxon>
        <taxon>Pseudomonadota</taxon>
        <taxon>Alphaproteobacteria</taxon>
        <taxon>Hyphomicrobiales</taxon>
        <taxon>Stappiaceae</taxon>
        <taxon>Roseibium</taxon>
    </lineage>
</organism>
<dbReference type="AlphaFoldDB" id="A0NNH1"/>
<feature type="region of interest" description="Disordered" evidence="1">
    <location>
        <begin position="1"/>
        <end position="33"/>
    </location>
</feature>
<reference evidence="2 3" key="1">
    <citation type="submission" date="2006-05" db="EMBL/GenBank/DDBJ databases">
        <authorList>
            <person name="King G."/>
            <person name="Ferriera S."/>
            <person name="Johnson J."/>
            <person name="Kravitz S."/>
            <person name="Beeson K."/>
            <person name="Sutton G."/>
            <person name="Rogers Y.-H."/>
            <person name="Friedman R."/>
            <person name="Frazier M."/>
            <person name="Venter J.C."/>
        </authorList>
    </citation>
    <scope>NUCLEOTIDE SEQUENCE [LARGE SCALE GENOMIC DNA]</scope>
    <source>
        <strain evidence="3">ATCC 25650 / DSM 13394 / JCM 20685 / NBRC 16684 / NCIMB 2208 / IAM 12614 / B1</strain>
    </source>
</reference>
<dbReference type="InterPro" id="IPR009579">
    <property type="entry name" value="DUF1192"/>
</dbReference>
<evidence type="ECO:0000313" key="3">
    <source>
        <dbReference type="Proteomes" id="UP000004848"/>
    </source>
</evidence>
<proteinExistence type="predicted"/>